<evidence type="ECO:0000259" key="1">
    <source>
        <dbReference type="Pfam" id="PF03184"/>
    </source>
</evidence>
<evidence type="ECO:0000313" key="3">
    <source>
        <dbReference type="Proteomes" id="UP000663879"/>
    </source>
</evidence>
<evidence type="ECO:0000313" key="2">
    <source>
        <dbReference type="EMBL" id="CAF1092890.1"/>
    </source>
</evidence>
<protein>
    <recommendedName>
        <fullName evidence="1">DDE-1 domain-containing protein</fullName>
    </recommendedName>
</protein>
<comment type="caution">
    <text evidence="2">The sequence shown here is derived from an EMBL/GenBank/DDBJ whole genome shotgun (WGS) entry which is preliminary data.</text>
</comment>
<dbReference type="InterPro" id="IPR004875">
    <property type="entry name" value="DDE_SF_endonuclease_dom"/>
</dbReference>
<dbReference type="Pfam" id="PF03184">
    <property type="entry name" value="DDE_1"/>
    <property type="match status" value="1"/>
</dbReference>
<accession>A0A814NNM4</accession>
<feature type="domain" description="DDE-1" evidence="1">
    <location>
        <begin position="113"/>
        <end position="166"/>
    </location>
</feature>
<dbReference type="EMBL" id="CAJNOC010007149">
    <property type="protein sequence ID" value="CAF1092890.1"/>
    <property type="molecule type" value="Genomic_DNA"/>
</dbReference>
<proteinExistence type="predicted"/>
<dbReference type="Proteomes" id="UP000663879">
    <property type="component" value="Unassembled WGS sequence"/>
</dbReference>
<dbReference type="OrthoDB" id="5876883at2759"/>
<name>A0A814NNM4_9BILA</name>
<dbReference type="GO" id="GO:0003676">
    <property type="term" value="F:nucleic acid binding"/>
    <property type="evidence" value="ECO:0007669"/>
    <property type="project" value="InterPro"/>
</dbReference>
<reference evidence="2" key="1">
    <citation type="submission" date="2021-02" db="EMBL/GenBank/DDBJ databases">
        <authorList>
            <person name="Nowell W R."/>
        </authorList>
    </citation>
    <scope>NUCLEOTIDE SEQUENCE</scope>
    <source>
        <strain evidence="2">Ploen Becks lab</strain>
    </source>
</reference>
<dbReference type="AlphaFoldDB" id="A0A814NNM4"/>
<organism evidence="2 3">
    <name type="scientific">Brachionus calyciflorus</name>
    <dbReference type="NCBI Taxonomy" id="104777"/>
    <lineage>
        <taxon>Eukaryota</taxon>
        <taxon>Metazoa</taxon>
        <taxon>Spiralia</taxon>
        <taxon>Gnathifera</taxon>
        <taxon>Rotifera</taxon>
        <taxon>Eurotatoria</taxon>
        <taxon>Monogononta</taxon>
        <taxon>Pseudotrocha</taxon>
        <taxon>Ploima</taxon>
        <taxon>Brachionidae</taxon>
        <taxon>Brachionus</taxon>
    </lineage>
</organism>
<keyword evidence="3" id="KW-1185">Reference proteome</keyword>
<sequence length="257" mass="29992">MCRWRLKVSYDKTVITQRKAIRYSFNTRIDTKINELYNLCSLEPVLERSLKLTDKYLCEAAKSNELIQRELNIYRQAPELDEGGLCKGIASKTVFGFIQSMECRKFFQKSNAVEWIESFNNYIRLKDPNRKICLLIDNASSHKDTELSNKVIKFLPPNMTSVLQPQSLIHVNVNEGEVLSLSELLERFITKYYEFKQTEKNEEFISVKDYLSIEETESTDEDLSDEDILDLVLNNDCDDENLNSNVSETKDQHRPFS</sequence>
<gene>
    <name evidence="2" type="ORF">OXX778_LOCUS20760</name>
</gene>